<comment type="caution">
    <text evidence="2">The sequence shown here is derived from an EMBL/GenBank/DDBJ whole genome shotgun (WGS) entry which is preliminary data.</text>
</comment>
<evidence type="ECO:0000256" key="1">
    <source>
        <dbReference type="SAM" id="MobiDB-lite"/>
    </source>
</evidence>
<dbReference type="Proteomes" id="UP001501427">
    <property type="component" value="Unassembled WGS sequence"/>
</dbReference>
<feature type="region of interest" description="Disordered" evidence="1">
    <location>
        <begin position="128"/>
        <end position="159"/>
    </location>
</feature>
<feature type="compositionally biased region" description="Basic residues" evidence="1">
    <location>
        <begin position="141"/>
        <end position="159"/>
    </location>
</feature>
<organism evidence="2 3">
    <name type="scientific">Actinomadura livida</name>
    <dbReference type="NCBI Taxonomy" id="79909"/>
    <lineage>
        <taxon>Bacteria</taxon>
        <taxon>Bacillati</taxon>
        <taxon>Actinomycetota</taxon>
        <taxon>Actinomycetes</taxon>
        <taxon>Streptosporangiales</taxon>
        <taxon>Thermomonosporaceae</taxon>
        <taxon>Actinomadura</taxon>
    </lineage>
</organism>
<keyword evidence="3" id="KW-1185">Reference proteome</keyword>
<accession>A0ABN1G109</accession>
<gene>
    <name evidence="2" type="ORF">GCM10009546_74170</name>
</gene>
<dbReference type="EMBL" id="BAAAHD010000121">
    <property type="protein sequence ID" value="GAA0601988.1"/>
    <property type="molecule type" value="Genomic_DNA"/>
</dbReference>
<evidence type="ECO:0000313" key="3">
    <source>
        <dbReference type="Proteomes" id="UP001501427"/>
    </source>
</evidence>
<reference evidence="2 3" key="1">
    <citation type="journal article" date="2019" name="Int. J. Syst. Evol. Microbiol.">
        <title>The Global Catalogue of Microorganisms (GCM) 10K type strain sequencing project: providing services to taxonomists for standard genome sequencing and annotation.</title>
        <authorList>
            <consortium name="The Broad Institute Genomics Platform"/>
            <consortium name="The Broad Institute Genome Sequencing Center for Infectious Disease"/>
            <person name="Wu L."/>
            <person name="Ma J."/>
        </authorList>
    </citation>
    <scope>NUCLEOTIDE SEQUENCE [LARGE SCALE GENOMIC DNA]</scope>
    <source>
        <strain evidence="2 3">JCM 10667</strain>
    </source>
</reference>
<proteinExistence type="predicted"/>
<protein>
    <submittedName>
        <fullName evidence="2">Uncharacterized protein</fullName>
    </submittedName>
</protein>
<sequence length="159" mass="17108">MGAVVSHQAVSLIKTGAVPRGGGDETTRRLCAAVYQDRELRNLVVNKVLVAFRHRAAPSYGFNLVPVADHAWRAWTLDAVQHVCILAVLGITAASSPPAAITALCILGLIPLAACAARLGPEICETKGRPPRAATCPSTGRSRRRRQPMRILRRSRRGD</sequence>
<evidence type="ECO:0000313" key="2">
    <source>
        <dbReference type="EMBL" id="GAA0601988.1"/>
    </source>
</evidence>
<name>A0ABN1G109_9ACTN</name>